<dbReference type="Proteomes" id="UP000221538">
    <property type="component" value="Unassembled WGS sequence"/>
</dbReference>
<dbReference type="CDD" id="cd06558">
    <property type="entry name" value="crotonase-like"/>
    <property type="match status" value="1"/>
</dbReference>
<dbReference type="Gene3D" id="3.90.226.10">
    <property type="entry name" value="2-enoyl-CoA Hydratase, Chain A, domain 1"/>
    <property type="match status" value="1"/>
</dbReference>
<gene>
    <name evidence="4" type="ORF">SFOMI_2095</name>
</gene>
<dbReference type="SUPFAM" id="SSF52096">
    <property type="entry name" value="ClpP/crotonase"/>
    <property type="match status" value="1"/>
</dbReference>
<dbReference type="InterPro" id="IPR001753">
    <property type="entry name" value="Enoyl-CoA_hydra/iso"/>
</dbReference>
<reference evidence="4 5" key="2">
    <citation type="journal article" date="2013" name="Environ. Sci. Technol.">
        <title>The 4-tert-butylphenol-utilizing bacterium Sphingobium fuliginis OMI can degrade bisphenols via phenolic ring hydroxylation and meta-cleavage pathway.</title>
        <authorList>
            <person name="Ogata Y."/>
            <person name="Goda S."/>
            <person name="Toyama T."/>
            <person name="Sei K."/>
            <person name="Ike M."/>
        </authorList>
    </citation>
    <scope>NUCLEOTIDE SEQUENCE [LARGE SCALE GENOMIC DNA]</scope>
    <source>
        <strain evidence="4 5">OMI</strain>
    </source>
</reference>
<dbReference type="InterPro" id="IPR018376">
    <property type="entry name" value="Enoyl-CoA_hyd/isom_CS"/>
</dbReference>
<dbReference type="GO" id="GO:0006635">
    <property type="term" value="P:fatty acid beta-oxidation"/>
    <property type="evidence" value="ECO:0007669"/>
    <property type="project" value="TreeGrafter"/>
</dbReference>
<name>A0A292ZF81_SPHSA</name>
<dbReference type="PANTHER" id="PTHR11941">
    <property type="entry name" value="ENOYL-COA HYDRATASE-RELATED"/>
    <property type="match status" value="1"/>
</dbReference>
<protein>
    <submittedName>
        <fullName evidence="4">Enoyl-CoA hydratase</fullName>
        <ecNumber evidence="4">4.2.1.17</ecNumber>
    </submittedName>
</protein>
<evidence type="ECO:0000256" key="3">
    <source>
        <dbReference type="RuleBase" id="RU003707"/>
    </source>
</evidence>
<dbReference type="GO" id="GO:0004300">
    <property type="term" value="F:enoyl-CoA hydratase activity"/>
    <property type="evidence" value="ECO:0007669"/>
    <property type="project" value="UniProtKB-EC"/>
</dbReference>
<dbReference type="PROSITE" id="PS00166">
    <property type="entry name" value="ENOYL_COA_HYDRATASE"/>
    <property type="match status" value="1"/>
</dbReference>
<evidence type="ECO:0000256" key="1">
    <source>
        <dbReference type="ARBA" id="ARBA00005254"/>
    </source>
</evidence>
<comment type="similarity">
    <text evidence="1 3">Belongs to the enoyl-CoA hydratase/isomerase family.</text>
</comment>
<dbReference type="EMBL" id="BEWI01000031">
    <property type="protein sequence ID" value="GAY21546.1"/>
    <property type="molecule type" value="Genomic_DNA"/>
</dbReference>
<comment type="caution">
    <text evidence="4">The sequence shown here is derived from an EMBL/GenBank/DDBJ whole genome shotgun (WGS) entry which is preliminary data.</text>
</comment>
<dbReference type="Gene3D" id="1.10.12.10">
    <property type="entry name" value="Lyase 2-enoyl-coa Hydratase, Chain A, domain 2"/>
    <property type="match status" value="1"/>
</dbReference>
<organism evidence="4 5">
    <name type="scientific">Sphingobium fuliginis (strain ATCC 27551)</name>
    <dbReference type="NCBI Taxonomy" id="336203"/>
    <lineage>
        <taxon>Bacteria</taxon>
        <taxon>Pseudomonadati</taxon>
        <taxon>Pseudomonadota</taxon>
        <taxon>Alphaproteobacteria</taxon>
        <taxon>Sphingomonadales</taxon>
        <taxon>Sphingomonadaceae</taxon>
        <taxon>Sphingobium</taxon>
    </lineage>
</organism>
<dbReference type="InterPro" id="IPR029045">
    <property type="entry name" value="ClpP/crotonase-like_dom_sf"/>
</dbReference>
<dbReference type="RefSeq" id="WP_099185802.1">
    <property type="nucleotide sequence ID" value="NZ_BEWI01000031.1"/>
</dbReference>
<evidence type="ECO:0000313" key="4">
    <source>
        <dbReference type="EMBL" id="GAY21546.1"/>
    </source>
</evidence>
<evidence type="ECO:0000313" key="5">
    <source>
        <dbReference type="Proteomes" id="UP000221538"/>
    </source>
</evidence>
<dbReference type="AlphaFoldDB" id="A0A292ZF81"/>
<proteinExistence type="inferred from homology"/>
<evidence type="ECO:0000256" key="2">
    <source>
        <dbReference type="ARBA" id="ARBA00023239"/>
    </source>
</evidence>
<dbReference type="PANTHER" id="PTHR11941:SF133">
    <property type="entry name" value="1,2-EPOXYPHENYLACETYL-COA ISOMERASE"/>
    <property type="match status" value="1"/>
</dbReference>
<dbReference type="EC" id="4.2.1.17" evidence="4"/>
<keyword evidence="2 4" id="KW-0456">Lyase</keyword>
<reference evidence="4 5" key="1">
    <citation type="journal article" date="2013" name="Biodegradation">
        <title>Occurrence of 4-tert-butylphenol (4-t-BP) biodegradation in an aquatic sample caused by the presence of Spirodela polyrrhiza and isolation of a 4-t-BP-utilizing bacterium.</title>
        <authorList>
            <person name="Ogata Y."/>
            <person name="Toyama T."/>
            <person name="Yu N."/>
            <person name="Wang X."/>
            <person name="Sei K."/>
            <person name="Ike M."/>
        </authorList>
    </citation>
    <scope>NUCLEOTIDE SEQUENCE [LARGE SCALE GENOMIC DNA]</scope>
    <source>
        <strain evidence="4 5">OMI</strain>
    </source>
</reference>
<accession>A0A292ZF81</accession>
<sequence>MTVRIASQGRVGIVTLDQPGRANAFTMAMREEIWRAFDDLAEDEDVRAVILTGANGQYCSGADTGDMGHQGTAAFLRRMRWLHRMVKAVAGIRKPVIAAVDGACVGAGWSLALACDIAIATPQARFCQSFARIGYVPDAGAVWQLSRLVGPMRAKEIVYSARMVDAQEALRLGLVLELVESEALMARALELAASLAEGPTLAIGMAKRQFEAAPGLSLDQYLELEFAMQPLMATTQDHREGLAAAREKRPPHFGGS</sequence>
<dbReference type="Pfam" id="PF00378">
    <property type="entry name" value="ECH_1"/>
    <property type="match status" value="1"/>
</dbReference>
<dbReference type="InterPro" id="IPR014748">
    <property type="entry name" value="Enoyl-CoA_hydra_C"/>
</dbReference>